<accession>A0ABP9TJT5</accession>
<dbReference type="Gene3D" id="3.30.70.100">
    <property type="match status" value="2"/>
</dbReference>
<keyword evidence="2" id="KW-1185">Reference proteome</keyword>
<name>A0ABP9TJT5_9ACTN</name>
<sequence length="221" mass="23499">MASEREPGAAKVGFVTFGVLRVDGPETASALVGVLTEEVTRWVRHVRGFVSSRVHVSTDGTTVINRGEWTDEEAYRTSFRENPSGGVLHALGTRPGVLAATVFSGAPAAAPLEGPEPDAQPGVVGVATRHLGGPASAGAVLDLLAKSGEWKRHHPGFISATPYVDKEGATFVNYPMWVNEVAYQAWMADPRISEGQEELARLEVAPPEYVLCRVAVQVDAA</sequence>
<comment type="caution">
    <text evidence="1">The sequence shown here is derived from an EMBL/GenBank/DDBJ whole genome shotgun (WGS) entry which is preliminary data.</text>
</comment>
<gene>
    <name evidence="1" type="ORF">GCM10023323_76790</name>
</gene>
<evidence type="ECO:0008006" key="3">
    <source>
        <dbReference type="Google" id="ProtNLM"/>
    </source>
</evidence>
<dbReference type="InterPro" id="IPR011008">
    <property type="entry name" value="Dimeric_a/b-barrel"/>
</dbReference>
<proteinExistence type="predicted"/>
<dbReference type="EMBL" id="BAABJR010000038">
    <property type="protein sequence ID" value="GAA5217941.1"/>
    <property type="molecule type" value="Genomic_DNA"/>
</dbReference>
<evidence type="ECO:0000313" key="2">
    <source>
        <dbReference type="Proteomes" id="UP001499878"/>
    </source>
</evidence>
<reference evidence="2" key="1">
    <citation type="journal article" date="2019" name="Int. J. Syst. Evol. Microbiol.">
        <title>The Global Catalogue of Microorganisms (GCM) 10K type strain sequencing project: providing services to taxonomists for standard genome sequencing and annotation.</title>
        <authorList>
            <consortium name="The Broad Institute Genomics Platform"/>
            <consortium name="The Broad Institute Genome Sequencing Center for Infectious Disease"/>
            <person name="Wu L."/>
            <person name="Ma J."/>
        </authorList>
    </citation>
    <scope>NUCLEOTIDE SEQUENCE [LARGE SCALE GENOMIC DNA]</scope>
    <source>
        <strain evidence="2">JCM 18306</strain>
    </source>
</reference>
<organism evidence="1 2">
    <name type="scientific">Streptomyces thinghirensis</name>
    <dbReference type="NCBI Taxonomy" id="551547"/>
    <lineage>
        <taxon>Bacteria</taxon>
        <taxon>Bacillati</taxon>
        <taxon>Actinomycetota</taxon>
        <taxon>Actinomycetes</taxon>
        <taxon>Kitasatosporales</taxon>
        <taxon>Streptomycetaceae</taxon>
        <taxon>Streptomyces</taxon>
    </lineage>
</organism>
<dbReference type="RefSeq" id="WP_345638848.1">
    <property type="nucleotide sequence ID" value="NZ_BAABJR010000038.1"/>
</dbReference>
<evidence type="ECO:0000313" key="1">
    <source>
        <dbReference type="EMBL" id="GAA5217941.1"/>
    </source>
</evidence>
<dbReference type="Proteomes" id="UP001499878">
    <property type="component" value="Unassembled WGS sequence"/>
</dbReference>
<dbReference type="SUPFAM" id="SSF54909">
    <property type="entry name" value="Dimeric alpha+beta barrel"/>
    <property type="match status" value="2"/>
</dbReference>
<protein>
    <recommendedName>
        <fullName evidence="3">ABM domain-containing protein</fullName>
    </recommendedName>
</protein>